<dbReference type="Proteomes" id="UP000024635">
    <property type="component" value="Unassembled WGS sequence"/>
</dbReference>
<keyword evidence="2" id="KW-1185">Reference proteome</keyword>
<dbReference type="EMBL" id="JARK01001341">
    <property type="protein sequence ID" value="EYC30342.1"/>
    <property type="molecule type" value="Genomic_DNA"/>
</dbReference>
<evidence type="ECO:0000313" key="2">
    <source>
        <dbReference type="Proteomes" id="UP000024635"/>
    </source>
</evidence>
<name>A0A016VTF7_9BILA</name>
<dbReference type="AlphaFoldDB" id="A0A016VTF7"/>
<protein>
    <submittedName>
        <fullName evidence="1">Uncharacterized protein</fullName>
    </submittedName>
</protein>
<comment type="caution">
    <text evidence="1">The sequence shown here is derived from an EMBL/GenBank/DDBJ whole genome shotgun (WGS) entry which is preliminary data.</text>
</comment>
<reference evidence="2" key="1">
    <citation type="journal article" date="2015" name="Nat. Genet.">
        <title>The genome and transcriptome of the zoonotic hookworm Ancylostoma ceylanicum identify infection-specific gene families.</title>
        <authorList>
            <person name="Schwarz E.M."/>
            <person name="Hu Y."/>
            <person name="Antoshechkin I."/>
            <person name="Miller M.M."/>
            <person name="Sternberg P.W."/>
            <person name="Aroian R.V."/>
        </authorList>
    </citation>
    <scope>NUCLEOTIDE SEQUENCE</scope>
    <source>
        <strain evidence="2">HY135</strain>
    </source>
</reference>
<gene>
    <name evidence="1" type="primary">Acey_s0005.g2589</name>
    <name evidence="1" type="ORF">Y032_0005g2589</name>
</gene>
<evidence type="ECO:0000313" key="1">
    <source>
        <dbReference type="EMBL" id="EYC30342.1"/>
    </source>
</evidence>
<accession>A0A016VTF7</accession>
<proteinExistence type="predicted"/>
<organism evidence="1 2">
    <name type="scientific">Ancylostoma ceylanicum</name>
    <dbReference type="NCBI Taxonomy" id="53326"/>
    <lineage>
        <taxon>Eukaryota</taxon>
        <taxon>Metazoa</taxon>
        <taxon>Ecdysozoa</taxon>
        <taxon>Nematoda</taxon>
        <taxon>Chromadorea</taxon>
        <taxon>Rhabditida</taxon>
        <taxon>Rhabditina</taxon>
        <taxon>Rhabditomorpha</taxon>
        <taxon>Strongyloidea</taxon>
        <taxon>Ancylostomatidae</taxon>
        <taxon>Ancylostomatinae</taxon>
        <taxon>Ancylostoma</taxon>
    </lineage>
</organism>
<sequence>MSFAAIIKILVMKHGKNEKITKLGGKAPGNSTPTPDDNDFGTCGGVARCPCRGRGWVTVIDAHCSKICHILA</sequence>